<dbReference type="FunFam" id="1.25.50.20:FF:000001">
    <property type="entry name" value="Aminopeptidase"/>
    <property type="match status" value="1"/>
</dbReference>
<dbReference type="InterPro" id="IPR034016">
    <property type="entry name" value="M1_APN-typ"/>
</dbReference>
<dbReference type="GO" id="GO:0043171">
    <property type="term" value="P:peptide catabolic process"/>
    <property type="evidence" value="ECO:0007669"/>
    <property type="project" value="TreeGrafter"/>
</dbReference>
<dbReference type="Pfam" id="PF01433">
    <property type="entry name" value="Peptidase_M1"/>
    <property type="match status" value="1"/>
</dbReference>
<dbReference type="InterPro" id="IPR001930">
    <property type="entry name" value="Peptidase_M1"/>
</dbReference>
<name>A0AAV2RU21_MEGNR</name>
<keyword evidence="10 21" id="KW-0479">Metal-binding</keyword>
<keyword evidence="11 23" id="KW-0378">Hydrolase</keyword>
<evidence type="ECO:0000256" key="7">
    <source>
        <dbReference type="ARBA" id="ARBA00022475"/>
    </source>
</evidence>
<protein>
    <recommendedName>
        <fullName evidence="23">Aminopeptidase</fullName>
        <ecNumber evidence="23">3.4.11.-</ecNumber>
    </recommendedName>
</protein>
<dbReference type="SUPFAM" id="SSF55486">
    <property type="entry name" value="Metalloproteases ('zincins'), catalytic domain"/>
    <property type="match status" value="1"/>
</dbReference>
<dbReference type="GO" id="GO:0070006">
    <property type="term" value="F:metalloaminopeptidase activity"/>
    <property type="evidence" value="ECO:0007669"/>
    <property type="project" value="TreeGrafter"/>
</dbReference>
<dbReference type="CDD" id="cd09601">
    <property type="entry name" value="M1_APN-Q_like"/>
    <property type="match status" value="1"/>
</dbReference>
<evidence type="ECO:0000256" key="18">
    <source>
        <dbReference type="ARBA" id="ARBA00023157"/>
    </source>
</evidence>
<dbReference type="GO" id="GO:0005615">
    <property type="term" value="C:extracellular space"/>
    <property type="evidence" value="ECO:0007669"/>
    <property type="project" value="TreeGrafter"/>
</dbReference>
<dbReference type="Gene3D" id="2.60.40.1910">
    <property type="match status" value="1"/>
</dbReference>
<dbReference type="InterPro" id="IPR050344">
    <property type="entry name" value="Peptidase_M1_aminopeptidases"/>
</dbReference>
<evidence type="ECO:0000259" key="24">
    <source>
        <dbReference type="Pfam" id="PF01433"/>
    </source>
</evidence>
<keyword evidence="14" id="KW-0735">Signal-anchor</keyword>
<evidence type="ECO:0000256" key="10">
    <source>
        <dbReference type="ARBA" id="ARBA00022723"/>
    </source>
</evidence>
<dbReference type="GO" id="GO:0006508">
    <property type="term" value="P:proteolysis"/>
    <property type="evidence" value="ECO:0007669"/>
    <property type="project" value="UniProtKB-KW"/>
</dbReference>
<evidence type="ECO:0000256" key="12">
    <source>
        <dbReference type="ARBA" id="ARBA00022833"/>
    </source>
</evidence>
<dbReference type="FunFam" id="1.10.390.10:FF:000016">
    <property type="entry name" value="Glutamyl aminopeptidase"/>
    <property type="match status" value="1"/>
</dbReference>
<feature type="active site" description="Proton acceptor" evidence="20">
    <location>
        <position position="326"/>
    </location>
</feature>
<evidence type="ECO:0000259" key="25">
    <source>
        <dbReference type="Pfam" id="PF11838"/>
    </source>
</evidence>
<evidence type="ECO:0000256" key="1">
    <source>
        <dbReference type="ARBA" id="ARBA00001703"/>
    </source>
</evidence>
<keyword evidence="12 21" id="KW-0862">Zinc</keyword>
<dbReference type="GO" id="GO:0005886">
    <property type="term" value="C:plasma membrane"/>
    <property type="evidence" value="ECO:0007669"/>
    <property type="project" value="UniProtKB-SubCell"/>
</dbReference>
<evidence type="ECO:0000256" key="9">
    <source>
        <dbReference type="ARBA" id="ARBA00022692"/>
    </source>
</evidence>
<dbReference type="EMBL" id="CAXKWB010029391">
    <property type="protein sequence ID" value="CAL4135398.1"/>
    <property type="molecule type" value="Genomic_DNA"/>
</dbReference>
<keyword evidence="13" id="KW-0106">Calcium</keyword>
<evidence type="ECO:0000256" key="14">
    <source>
        <dbReference type="ARBA" id="ARBA00022968"/>
    </source>
</evidence>
<keyword evidence="9" id="KW-0812">Transmembrane</keyword>
<evidence type="ECO:0000256" key="13">
    <source>
        <dbReference type="ARBA" id="ARBA00022837"/>
    </source>
</evidence>
<comment type="subcellular location">
    <subcellularLocation>
        <location evidence="3">Cell membrane</location>
        <topology evidence="3">Lipid-anchor</topology>
        <topology evidence="3">GPI-anchor</topology>
    </subcellularLocation>
    <subcellularLocation>
        <location evidence="2">Cell membrane</location>
        <topology evidence="2">Single-pass type II membrane protein</topology>
    </subcellularLocation>
</comment>
<feature type="binding site" evidence="21">
    <location>
        <position position="325"/>
    </location>
    <ligand>
        <name>Zn(2+)</name>
        <dbReference type="ChEBI" id="CHEBI:29105"/>
        <note>catalytic</note>
    </ligand>
</feature>
<keyword evidence="8 23" id="KW-0645">Protease</keyword>
<dbReference type="Gene3D" id="1.25.50.20">
    <property type="match status" value="1"/>
</dbReference>
<feature type="domain" description="Peptidase M1 membrane alanine aminopeptidase" evidence="24">
    <location>
        <begin position="253"/>
        <end position="480"/>
    </location>
</feature>
<dbReference type="SUPFAM" id="SSF63737">
    <property type="entry name" value="Leukotriene A4 hydrolase N-terminal domain"/>
    <property type="match status" value="1"/>
</dbReference>
<dbReference type="Proteomes" id="UP001497623">
    <property type="component" value="Unassembled WGS sequence"/>
</dbReference>
<dbReference type="FunFam" id="2.60.40.1910:FF:000003">
    <property type="entry name" value="Aminopeptidase"/>
    <property type="match status" value="1"/>
</dbReference>
<dbReference type="FunFam" id="2.60.40.1730:FF:000012">
    <property type="entry name" value="Aminopeptidase N"/>
    <property type="match status" value="1"/>
</dbReference>
<dbReference type="InterPro" id="IPR027268">
    <property type="entry name" value="Peptidase_M4/M1_CTD_sf"/>
</dbReference>
<comment type="similarity">
    <text evidence="4 23">Belongs to the peptidase M1 family.</text>
</comment>
<dbReference type="PRINTS" id="PR00756">
    <property type="entry name" value="ALADIPTASE"/>
</dbReference>
<feature type="binding site" evidence="21">
    <location>
        <position position="329"/>
    </location>
    <ligand>
        <name>Zn(2+)</name>
        <dbReference type="ChEBI" id="CHEBI:29105"/>
        <note>catalytic</note>
    </ligand>
</feature>
<dbReference type="InterPro" id="IPR024571">
    <property type="entry name" value="ERAP1-like_C_dom"/>
</dbReference>
<evidence type="ECO:0000256" key="5">
    <source>
        <dbReference type="ARBA" id="ARBA00011748"/>
    </source>
</evidence>
<evidence type="ECO:0000256" key="3">
    <source>
        <dbReference type="ARBA" id="ARBA00004609"/>
    </source>
</evidence>
<comment type="catalytic activity">
    <reaction evidence="1">
        <text>Release of N-terminal glutamate (and to a lesser extent aspartate) from a peptide.</text>
        <dbReference type="EC" id="3.4.11.7"/>
    </reaction>
</comment>
<evidence type="ECO:0000256" key="21">
    <source>
        <dbReference type="PIRSR" id="PIRSR634016-3"/>
    </source>
</evidence>
<feature type="domain" description="ERAP1-like C-terminal" evidence="25">
    <location>
        <begin position="562"/>
        <end position="878"/>
    </location>
</feature>
<keyword evidence="19" id="KW-0325">Glycoprotein</keyword>
<dbReference type="InterPro" id="IPR042097">
    <property type="entry name" value="Aminopeptidase_N-like_N_sf"/>
</dbReference>
<evidence type="ECO:0000256" key="4">
    <source>
        <dbReference type="ARBA" id="ARBA00010136"/>
    </source>
</evidence>
<dbReference type="Gene3D" id="2.60.40.1730">
    <property type="entry name" value="tricorn interacting facor f3 domain"/>
    <property type="match status" value="1"/>
</dbReference>
<evidence type="ECO:0000256" key="2">
    <source>
        <dbReference type="ARBA" id="ARBA00004401"/>
    </source>
</evidence>
<evidence type="ECO:0000256" key="11">
    <source>
        <dbReference type="ARBA" id="ARBA00022801"/>
    </source>
</evidence>
<evidence type="ECO:0000259" key="26">
    <source>
        <dbReference type="Pfam" id="PF17900"/>
    </source>
</evidence>
<dbReference type="GO" id="GO:0005737">
    <property type="term" value="C:cytoplasm"/>
    <property type="evidence" value="ECO:0007669"/>
    <property type="project" value="TreeGrafter"/>
</dbReference>
<dbReference type="PANTHER" id="PTHR11533">
    <property type="entry name" value="PROTEASE M1 ZINC METALLOPROTEASE"/>
    <property type="match status" value="1"/>
</dbReference>
<evidence type="ECO:0000256" key="23">
    <source>
        <dbReference type="RuleBase" id="RU364040"/>
    </source>
</evidence>
<accession>A0AAV2RU21</accession>
<feature type="site" description="Transition state stabilizer" evidence="22">
    <location>
        <position position="411"/>
    </location>
</feature>
<gene>
    <name evidence="27" type="ORF">MNOR_LOCUS27634</name>
</gene>
<dbReference type="GO" id="GO:0004230">
    <property type="term" value="F:glutamyl aminopeptidase activity"/>
    <property type="evidence" value="ECO:0007669"/>
    <property type="project" value="UniProtKB-EC"/>
</dbReference>
<keyword evidence="7" id="KW-1003">Cell membrane</keyword>
<organism evidence="27 28">
    <name type="scientific">Meganyctiphanes norvegica</name>
    <name type="common">Northern krill</name>
    <name type="synonym">Thysanopoda norvegica</name>
    <dbReference type="NCBI Taxonomy" id="48144"/>
    <lineage>
        <taxon>Eukaryota</taxon>
        <taxon>Metazoa</taxon>
        <taxon>Ecdysozoa</taxon>
        <taxon>Arthropoda</taxon>
        <taxon>Crustacea</taxon>
        <taxon>Multicrustacea</taxon>
        <taxon>Malacostraca</taxon>
        <taxon>Eumalacostraca</taxon>
        <taxon>Eucarida</taxon>
        <taxon>Euphausiacea</taxon>
        <taxon>Euphausiidae</taxon>
        <taxon>Meganyctiphanes</taxon>
    </lineage>
</organism>
<evidence type="ECO:0000256" key="16">
    <source>
        <dbReference type="ARBA" id="ARBA00023049"/>
    </source>
</evidence>
<keyword evidence="18" id="KW-1015">Disulfide bond</keyword>
<reference evidence="27 28" key="1">
    <citation type="submission" date="2024-05" db="EMBL/GenBank/DDBJ databases">
        <authorList>
            <person name="Wallberg A."/>
        </authorList>
    </citation>
    <scope>NUCLEOTIDE SEQUENCE [LARGE SCALE GENOMIC DNA]</scope>
</reference>
<dbReference type="AlphaFoldDB" id="A0AAV2RU21"/>
<evidence type="ECO:0000256" key="17">
    <source>
        <dbReference type="ARBA" id="ARBA00023136"/>
    </source>
</evidence>
<keyword evidence="16 23" id="KW-0482">Metalloprotease</keyword>
<dbReference type="Pfam" id="PF17900">
    <property type="entry name" value="Peptidase_M1_N"/>
    <property type="match status" value="1"/>
</dbReference>
<comment type="cofactor">
    <cofactor evidence="21 23">
        <name>Zn(2+)</name>
        <dbReference type="ChEBI" id="CHEBI:29105"/>
    </cofactor>
    <text evidence="21 23">Binds 1 zinc ion per subunit.</text>
</comment>
<evidence type="ECO:0000256" key="15">
    <source>
        <dbReference type="ARBA" id="ARBA00022989"/>
    </source>
</evidence>
<evidence type="ECO:0000256" key="8">
    <source>
        <dbReference type="ARBA" id="ARBA00022670"/>
    </source>
</evidence>
<dbReference type="EC" id="3.4.11.-" evidence="23"/>
<evidence type="ECO:0000313" key="28">
    <source>
        <dbReference type="Proteomes" id="UP001497623"/>
    </source>
</evidence>
<comment type="caution">
    <text evidence="27">The sequence shown here is derived from an EMBL/GenBank/DDBJ whole genome shotgun (WGS) entry which is preliminary data.</text>
</comment>
<evidence type="ECO:0000313" key="27">
    <source>
        <dbReference type="EMBL" id="CAL4135398.1"/>
    </source>
</evidence>
<comment type="subunit">
    <text evidence="5">Homodimer; disulfide-linked.</text>
</comment>
<keyword evidence="6 23" id="KW-0031">Aminopeptidase</keyword>
<evidence type="ECO:0000256" key="20">
    <source>
        <dbReference type="PIRSR" id="PIRSR634016-1"/>
    </source>
</evidence>
<proteinExistence type="inferred from homology"/>
<dbReference type="InterPro" id="IPR045357">
    <property type="entry name" value="Aminopeptidase_N-like_N"/>
</dbReference>
<sequence>MGEPQHKKIKSSDSDRPWEVNFRLPRTTTPDHYDLYLNPDLNEKTFSGYVTIHITSSEARNHFLVHTKWLNISKTEVVRVENQQCVPIKVIESFEYEPNEYWVVRTETVEAGHFRLKMEFSGSLTTGILGYYYSDYTDDNGRKKGLATTKFEPTYARRAFPCFDEPTFKSTYSLTIVRPSQDYIALGNMPIAKETVDTPSQGLTEVSFQKSVPMVTYLVCFIVCDFTYKEKMMASGMPFRVYGPESRIKNMQYALDIGSMILEFYEVMFDLPFPLPKSDMAAIPDYSSGATEHWGIITYRDTCIFYNENQSSAVNQQRVASVVAHELAHQWFGNLVTLEWWNDLWLNEGFASYVQYKGVDHIHPDWDMDCQFVVESLHSAFDIDARTSSHPIVQNVASPDQINAMFDAISYRKGSSIIRMLENFMGEKSFLRGINSFLKKFSYKNAVTQDLWNELTITWSGTQNSTSGKDRNIGSIMDTWTRQMGYPVLIVVRKTPDTFYVTQKRFLQDPLAESDDSESPYKYKWDIPVTYITSLNPNGIKQVWFYRNMECLEITVDPLVTWIKLNVNTKGYYRVNYEPAIWADLKDMCKEQVLSPGDRASIYSDAFAMADALIMDYDHTLDLTEGLIIEGHYVPWTAACSCLAQLDNMMLMTNSSQPLKNYINKLTRDMYTSLGWTDKGDHLERLLRNKIINLSCKSGNEKCLREAGNLFSSWIKDKDFVLPLGTRRQVYRWGISSDNSKETWDCMWERYLAEQNATEKDNLMYGLSNVQDLDLLLRLITLAQDRNNVRQQDFLQVLHYISSNEMGRKVVWAWVQENWEWLVHRFTLNDRYLGQLIPNITKYFASSDVMEEMRAFFAKYPESGSGELNRQQALETVTSNIRWDETQGETIFAWIQAKGYIRDL</sequence>
<dbReference type="GO" id="GO:0042277">
    <property type="term" value="F:peptide binding"/>
    <property type="evidence" value="ECO:0007669"/>
    <property type="project" value="TreeGrafter"/>
</dbReference>
<dbReference type="GO" id="GO:0008270">
    <property type="term" value="F:zinc ion binding"/>
    <property type="evidence" value="ECO:0007669"/>
    <property type="project" value="UniProtKB-UniRule"/>
</dbReference>
<dbReference type="Gene3D" id="1.10.390.10">
    <property type="entry name" value="Neutral Protease Domain 2"/>
    <property type="match status" value="1"/>
</dbReference>
<evidence type="ECO:0000256" key="6">
    <source>
        <dbReference type="ARBA" id="ARBA00022438"/>
    </source>
</evidence>
<dbReference type="PANTHER" id="PTHR11533:SF276">
    <property type="entry name" value="GLUTAMYL AMINOPEPTIDASE"/>
    <property type="match status" value="1"/>
</dbReference>
<dbReference type="Pfam" id="PF11838">
    <property type="entry name" value="ERAP1_C"/>
    <property type="match status" value="1"/>
</dbReference>
<keyword evidence="15" id="KW-1133">Transmembrane helix</keyword>
<evidence type="ECO:0000256" key="22">
    <source>
        <dbReference type="PIRSR" id="PIRSR634016-4"/>
    </source>
</evidence>
<evidence type="ECO:0000256" key="19">
    <source>
        <dbReference type="ARBA" id="ARBA00023180"/>
    </source>
</evidence>
<dbReference type="InterPro" id="IPR014782">
    <property type="entry name" value="Peptidase_M1_dom"/>
</dbReference>
<keyword evidence="28" id="KW-1185">Reference proteome</keyword>
<keyword evidence="17" id="KW-0472">Membrane</keyword>
<feature type="domain" description="Aminopeptidase N-like N-terminal" evidence="26">
    <location>
        <begin position="30"/>
        <end position="218"/>
    </location>
</feature>
<feature type="binding site" evidence="21">
    <location>
        <position position="348"/>
    </location>
    <ligand>
        <name>Zn(2+)</name>
        <dbReference type="ChEBI" id="CHEBI:29105"/>
        <note>catalytic</note>
    </ligand>
</feature>